<reference evidence="1 2" key="1">
    <citation type="submission" date="2021-11" db="EMBL/GenBank/DDBJ databases">
        <authorList>
            <person name="Liang Q."/>
            <person name="Mou H."/>
            <person name="Liu Z."/>
        </authorList>
    </citation>
    <scope>NUCLEOTIDE SEQUENCE [LARGE SCALE GENOMIC DNA]</scope>
    <source>
        <strain evidence="1 2">CHU3</strain>
    </source>
</reference>
<name>A0ABT2YK44_9BURK</name>
<proteinExistence type="predicted"/>
<comment type="caution">
    <text evidence="1">The sequence shown here is derived from an EMBL/GenBank/DDBJ whole genome shotgun (WGS) entry which is preliminary data.</text>
</comment>
<dbReference type="EMBL" id="JAJIRN010000009">
    <property type="protein sequence ID" value="MCV2370421.1"/>
    <property type="molecule type" value="Genomic_DNA"/>
</dbReference>
<dbReference type="CDD" id="cd24057">
    <property type="entry name" value="ASKHA_NBD_ROK_NAGK"/>
    <property type="match status" value="1"/>
</dbReference>
<organism evidence="1 2">
    <name type="scientific">Roseateles oligotrophus</name>
    <dbReference type="NCBI Taxonomy" id="1769250"/>
    <lineage>
        <taxon>Bacteria</taxon>
        <taxon>Pseudomonadati</taxon>
        <taxon>Pseudomonadota</taxon>
        <taxon>Betaproteobacteria</taxon>
        <taxon>Burkholderiales</taxon>
        <taxon>Sphaerotilaceae</taxon>
        <taxon>Roseateles</taxon>
    </lineage>
</organism>
<evidence type="ECO:0000313" key="1">
    <source>
        <dbReference type="EMBL" id="MCV2370421.1"/>
    </source>
</evidence>
<dbReference type="Proteomes" id="UP001209701">
    <property type="component" value="Unassembled WGS sequence"/>
</dbReference>
<sequence length="315" mass="32169">MLPQSFTECLLYGIDIGGSKIELVAYQGAELSERWRRRVDTPTQSFPAFVEAVAGLVEAADADLGRSGQLGLGLPGVVDPVSGLQLSSNVPALNGQAVAPALSARLQRPVALGNDCQCFALSEAHGGAAAGAESMFGAILGTGAGGGYCVNGRLLRGYNSLAGEWGHWALPATLRDAHKLPIWPCGCGLSGCLERYVSGSGLAALYQHFGGAALAAAAINERAEAGEALAAHTLAVHLDVLAHGLAGLVLVLDPHVIVLGGGLSKLQHLYQALPAAVARHLFAGARVPPILMPAFGDAGGTRGAALLARQLDHSS</sequence>
<dbReference type="PANTHER" id="PTHR18964">
    <property type="entry name" value="ROK (REPRESSOR, ORF, KINASE) FAMILY"/>
    <property type="match status" value="1"/>
</dbReference>
<gene>
    <name evidence="1" type="ORF">LNV07_20260</name>
</gene>
<dbReference type="Gene3D" id="3.30.420.40">
    <property type="match status" value="2"/>
</dbReference>
<keyword evidence="2" id="KW-1185">Reference proteome</keyword>
<dbReference type="InterPro" id="IPR000600">
    <property type="entry name" value="ROK"/>
</dbReference>
<evidence type="ECO:0000313" key="2">
    <source>
        <dbReference type="Proteomes" id="UP001209701"/>
    </source>
</evidence>
<dbReference type="Pfam" id="PF00480">
    <property type="entry name" value="ROK"/>
    <property type="match status" value="1"/>
</dbReference>
<protein>
    <submittedName>
        <fullName evidence="1">ROK family protein</fullName>
    </submittedName>
</protein>
<accession>A0ABT2YK44</accession>
<dbReference type="PANTHER" id="PTHR18964:SF174">
    <property type="entry name" value="D-ALLOSE KINASE-RELATED"/>
    <property type="match status" value="1"/>
</dbReference>
<dbReference type="RefSeq" id="WP_263573007.1">
    <property type="nucleotide sequence ID" value="NZ_JAJIRN010000009.1"/>
</dbReference>
<dbReference type="SUPFAM" id="SSF53067">
    <property type="entry name" value="Actin-like ATPase domain"/>
    <property type="match status" value="1"/>
</dbReference>
<dbReference type="InterPro" id="IPR043129">
    <property type="entry name" value="ATPase_NBD"/>
</dbReference>